<organism evidence="3 4">
    <name type="scientific">Durusdinium trenchii</name>
    <dbReference type="NCBI Taxonomy" id="1381693"/>
    <lineage>
        <taxon>Eukaryota</taxon>
        <taxon>Sar</taxon>
        <taxon>Alveolata</taxon>
        <taxon>Dinophyceae</taxon>
        <taxon>Suessiales</taxon>
        <taxon>Symbiodiniaceae</taxon>
        <taxon>Durusdinium</taxon>
    </lineage>
</organism>
<evidence type="ECO:0000313" key="4">
    <source>
        <dbReference type="Proteomes" id="UP001642484"/>
    </source>
</evidence>
<sequence>MDDFHEEILDDDEDPKQVLIFIVHAVSIIMLCKLCCCAPAQPVQTNLRGVEVSSSALQQQKRLCKSYLLWLNPLVPAHHFYLERLVHGLVALWTLNFFLVGWLLDAIFMPHYVRSFNALRCAPIAPYDNSRRRLLCHMPMFILAALAGLLAIVVYLPVTLHHFKVVDIDRIAAQTQVNPYELLGLSKGASSSEAKAAYRSASLQWHPDRNPGCGKECENKMSEITKAYDLIKKRQAPPPQEATWEAWMQAVVQDWKHVLEVFDTASGASG</sequence>
<keyword evidence="1" id="KW-0472">Membrane</keyword>
<dbReference type="PROSITE" id="PS50076">
    <property type="entry name" value="DNAJ_2"/>
    <property type="match status" value="1"/>
</dbReference>
<dbReference type="EMBL" id="CAXAMN010002925">
    <property type="protein sequence ID" value="CAK9002077.1"/>
    <property type="molecule type" value="Genomic_DNA"/>
</dbReference>
<protein>
    <recommendedName>
        <fullName evidence="2">J domain-containing protein</fullName>
    </recommendedName>
</protein>
<feature type="transmembrane region" description="Helical" evidence="1">
    <location>
        <begin position="90"/>
        <end position="113"/>
    </location>
</feature>
<name>A0ABP0IJ68_9DINO</name>
<keyword evidence="1" id="KW-0812">Transmembrane</keyword>
<dbReference type="Gene3D" id="1.10.287.110">
    <property type="entry name" value="DnaJ domain"/>
    <property type="match status" value="1"/>
</dbReference>
<evidence type="ECO:0000259" key="2">
    <source>
        <dbReference type="PROSITE" id="PS50076"/>
    </source>
</evidence>
<dbReference type="InterPro" id="IPR036869">
    <property type="entry name" value="J_dom_sf"/>
</dbReference>
<gene>
    <name evidence="3" type="ORF">CCMP2556_LOCUS6711</name>
</gene>
<evidence type="ECO:0000313" key="3">
    <source>
        <dbReference type="EMBL" id="CAK9002077.1"/>
    </source>
</evidence>
<dbReference type="PRINTS" id="PR00625">
    <property type="entry name" value="JDOMAIN"/>
</dbReference>
<dbReference type="InterPro" id="IPR001623">
    <property type="entry name" value="DnaJ_domain"/>
</dbReference>
<keyword evidence="1" id="KW-1133">Transmembrane helix</keyword>
<feature type="domain" description="J" evidence="2">
    <location>
        <begin position="178"/>
        <end position="248"/>
    </location>
</feature>
<proteinExistence type="predicted"/>
<dbReference type="Pfam" id="PF00226">
    <property type="entry name" value="DnaJ"/>
    <property type="match status" value="1"/>
</dbReference>
<keyword evidence="4" id="KW-1185">Reference proteome</keyword>
<evidence type="ECO:0000256" key="1">
    <source>
        <dbReference type="SAM" id="Phobius"/>
    </source>
</evidence>
<dbReference type="Proteomes" id="UP001642484">
    <property type="component" value="Unassembled WGS sequence"/>
</dbReference>
<feature type="transmembrane region" description="Helical" evidence="1">
    <location>
        <begin position="134"/>
        <end position="156"/>
    </location>
</feature>
<dbReference type="SMART" id="SM00271">
    <property type="entry name" value="DnaJ"/>
    <property type="match status" value="1"/>
</dbReference>
<accession>A0ABP0IJ68</accession>
<dbReference type="SUPFAM" id="SSF46565">
    <property type="entry name" value="Chaperone J-domain"/>
    <property type="match status" value="1"/>
</dbReference>
<dbReference type="PANTHER" id="PTHR44733:SF1">
    <property type="entry name" value="DNAJ HOMOLOG SUBFAMILY C MEMBER 22"/>
    <property type="match status" value="1"/>
</dbReference>
<dbReference type="PANTHER" id="PTHR44733">
    <property type="entry name" value="DNAJ HOMOLOG SUBFAMILY C MEMBER 22"/>
    <property type="match status" value="1"/>
</dbReference>
<dbReference type="CDD" id="cd06257">
    <property type="entry name" value="DnaJ"/>
    <property type="match status" value="1"/>
</dbReference>
<comment type="caution">
    <text evidence="3">The sequence shown here is derived from an EMBL/GenBank/DDBJ whole genome shotgun (WGS) entry which is preliminary data.</text>
</comment>
<reference evidence="3 4" key="1">
    <citation type="submission" date="2024-02" db="EMBL/GenBank/DDBJ databases">
        <authorList>
            <person name="Chen Y."/>
            <person name="Shah S."/>
            <person name="Dougan E. K."/>
            <person name="Thang M."/>
            <person name="Chan C."/>
        </authorList>
    </citation>
    <scope>NUCLEOTIDE SEQUENCE [LARGE SCALE GENOMIC DNA]</scope>
</reference>